<dbReference type="AlphaFoldDB" id="A0AAE5BU96"/>
<gene>
    <name evidence="1" type="ORF">GV832_08510</name>
</gene>
<reference evidence="1" key="1">
    <citation type="submission" date="2020-01" db="EMBL/GenBank/DDBJ databases">
        <authorList>
            <person name="Chen W.-M."/>
        </authorList>
    </citation>
    <scope>NUCLEOTIDE SEQUENCE</scope>
    <source>
        <strain evidence="1">CYK-10</strain>
    </source>
</reference>
<proteinExistence type="predicted"/>
<name>A0AAE5BU96_9RHOB</name>
<dbReference type="EMBL" id="JAABNR010000006">
    <property type="protein sequence ID" value="NBZ87621.1"/>
    <property type="molecule type" value="Genomic_DNA"/>
</dbReference>
<dbReference type="RefSeq" id="WP_168774419.1">
    <property type="nucleotide sequence ID" value="NZ_JAABNR010000006.1"/>
</dbReference>
<evidence type="ECO:0000313" key="1">
    <source>
        <dbReference type="EMBL" id="NBZ87621.1"/>
    </source>
</evidence>
<sequence>MTHEDWQAERMAALAAEDGWLNLTDRVEIPPGPQRVGRGADCDLVLSVGPELLGVIEADATSARLDGVPFAASGGNPMLRKGNLLLELHTVDGIPALRVRDLDLKRDVKITSYPHDPAWVIEAEWLALPPRPQAVEQKGGGLTEVTLTHAARFTHGGQEVTLLATHWKAGKPMFVIRDATSGRTTYAASRFLIAEPEGARITLDFNRAHNPPCAFTDFAICPLPPRENRLPFAIEAGEMRLGQV</sequence>
<dbReference type="PANTHER" id="PTHR41913">
    <property type="entry name" value="DUF1684 DOMAIN-CONTAINING PROTEIN"/>
    <property type="match status" value="1"/>
</dbReference>
<evidence type="ECO:0000313" key="2">
    <source>
        <dbReference type="Proteomes" id="UP001193501"/>
    </source>
</evidence>
<keyword evidence="2" id="KW-1185">Reference proteome</keyword>
<comment type="caution">
    <text evidence="1">The sequence shown here is derived from an EMBL/GenBank/DDBJ whole genome shotgun (WGS) entry which is preliminary data.</text>
</comment>
<protein>
    <submittedName>
        <fullName evidence="1">DUF1684 domain-containing protein</fullName>
    </submittedName>
</protein>
<dbReference type="PANTHER" id="PTHR41913:SF1">
    <property type="entry name" value="DUF1684 DOMAIN-CONTAINING PROTEIN"/>
    <property type="match status" value="1"/>
</dbReference>
<accession>A0AAE5BU96</accession>
<dbReference type="InterPro" id="IPR012467">
    <property type="entry name" value="DUF1684"/>
</dbReference>
<dbReference type="Pfam" id="PF07920">
    <property type="entry name" value="DUF1684"/>
    <property type="match status" value="1"/>
</dbReference>
<organism evidence="1 2">
    <name type="scientific">Stagnihabitans tardus</name>
    <dbReference type="NCBI Taxonomy" id="2699202"/>
    <lineage>
        <taxon>Bacteria</taxon>
        <taxon>Pseudomonadati</taxon>
        <taxon>Pseudomonadota</taxon>
        <taxon>Alphaproteobacteria</taxon>
        <taxon>Rhodobacterales</taxon>
        <taxon>Paracoccaceae</taxon>
        <taxon>Stagnihabitans</taxon>
    </lineage>
</organism>
<dbReference type="Proteomes" id="UP001193501">
    <property type="component" value="Unassembled WGS sequence"/>
</dbReference>